<dbReference type="PANTHER" id="PTHR30619:SF7">
    <property type="entry name" value="BETA-LACTAMASE DOMAIN PROTEIN"/>
    <property type="match status" value="1"/>
</dbReference>
<feature type="transmembrane region" description="Helical" evidence="6">
    <location>
        <begin position="244"/>
        <end position="263"/>
    </location>
</feature>
<sequence>MGRPFIYLCVSVMLGILLGFLFSVSIEGYVLIGIFAILLLCIFFYNRYALLFISLVFLLAGNFIFHSYMKGGTLITAHSSSNLQLKAEIKSEAIDRGRYLEYDVYIHKLLSYSEVIPVSEMCKLQVKNSRDLYKHLSPGDIVVLNHTALVEDLRGNHLDGYQFYLKGKGFKGILEVEGRNISAFNERNGFSLLKISYTTRKYIEGVLDQSLSPLHSGMLKSIMFGNQGYLDSEMLKLFSISGTAHIIAVSGLHVGVIALLLHQLLKFFNLSKKKILMITMLVLFFYSAIVNFPISIVRASSMYYLYVLSYFIERRYDAINSLMMIALILLLYNPLNLFSVSFQLSFSATLSILLLYPIIKEKLIFIPKQLQSLLAVTISAQVGTIPILIYHFQQMSLVAFIANILIVPTLVPLLFMAFASIFFSLFAIELAVTINYLTNLLLTYIYWIVNNLSQWSLASIEVAEIKFFHILVYYLTGFVVYLILWQQHQKKLMKEKEGISYEL</sequence>
<dbReference type="AlphaFoldDB" id="A0A1I0EAB8"/>
<evidence type="ECO:0000256" key="6">
    <source>
        <dbReference type="SAM" id="Phobius"/>
    </source>
</evidence>
<dbReference type="EMBL" id="FOHU01000010">
    <property type="protein sequence ID" value="SET41984.1"/>
    <property type="molecule type" value="Genomic_DNA"/>
</dbReference>
<dbReference type="InterPro" id="IPR004477">
    <property type="entry name" value="ComEC_N"/>
</dbReference>
<reference evidence="8 9" key="1">
    <citation type="submission" date="2016-10" db="EMBL/GenBank/DDBJ databases">
        <authorList>
            <person name="de Groot N.N."/>
        </authorList>
    </citation>
    <scope>NUCLEOTIDE SEQUENCE [LARGE SCALE GENOMIC DNA]</scope>
    <source>
        <strain evidence="8 9">DSM 18979</strain>
    </source>
</reference>
<feature type="transmembrane region" description="Helical" evidence="6">
    <location>
        <begin position="318"/>
        <end position="335"/>
    </location>
</feature>
<feature type="transmembrane region" description="Helical" evidence="6">
    <location>
        <begin position="341"/>
        <end position="359"/>
    </location>
</feature>
<feature type="domain" description="ComEC/Rec2-related protein" evidence="7">
    <location>
        <begin position="223"/>
        <end position="485"/>
    </location>
</feature>
<feature type="transmembrane region" description="Helical" evidence="6">
    <location>
        <begin position="371"/>
        <end position="392"/>
    </location>
</feature>
<feature type="transmembrane region" description="Helical" evidence="6">
    <location>
        <begin position="275"/>
        <end position="297"/>
    </location>
</feature>
<feature type="transmembrane region" description="Helical" evidence="6">
    <location>
        <begin position="398"/>
        <end position="418"/>
    </location>
</feature>
<comment type="subcellular location">
    <subcellularLocation>
        <location evidence="1">Cell membrane</location>
        <topology evidence="1">Multi-pass membrane protein</topology>
    </subcellularLocation>
</comment>
<feature type="transmembrane region" description="Helical" evidence="6">
    <location>
        <begin position="5"/>
        <end position="26"/>
    </location>
</feature>
<evidence type="ECO:0000313" key="9">
    <source>
        <dbReference type="Proteomes" id="UP000199568"/>
    </source>
</evidence>
<protein>
    <submittedName>
        <fullName evidence="8">Competence protein ComEC</fullName>
    </submittedName>
</protein>
<feature type="transmembrane region" description="Helical" evidence="6">
    <location>
        <begin position="467"/>
        <end position="485"/>
    </location>
</feature>
<proteinExistence type="predicted"/>
<gene>
    <name evidence="8" type="ORF">SAMN05660297_02350</name>
</gene>
<keyword evidence="5 6" id="KW-0472">Membrane</keyword>
<dbReference type="Pfam" id="PF03772">
    <property type="entry name" value="Competence"/>
    <property type="match status" value="1"/>
</dbReference>
<dbReference type="NCBIfam" id="TIGR00360">
    <property type="entry name" value="ComEC_N-term"/>
    <property type="match status" value="1"/>
</dbReference>
<dbReference type="PANTHER" id="PTHR30619">
    <property type="entry name" value="DNA INTERNALIZATION/COMPETENCE PROTEIN COMEC/REC2"/>
    <property type="match status" value="1"/>
</dbReference>
<keyword evidence="3 6" id="KW-0812">Transmembrane</keyword>
<name>A0A1I0EAB8_9FIRM</name>
<feature type="transmembrane region" description="Helical" evidence="6">
    <location>
        <begin position="32"/>
        <end position="60"/>
    </location>
</feature>
<dbReference type="InterPro" id="IPR052159">
    <property type="entry name" value="Competence_DNA_uptake"/>
</dbReference>
<dbReference type="STRING" id="426128.SAMN05660297_02350"/>
<organism evidence="8 9">
    <name type="scientific">Natronincola peptidivorans</name>
    <dbReference type="NCBI Taxonomy" id="426128"/>
    <lineage>
        <taxon>Bacteria</taxon>
        <taxon>Bacillati</taxon>
        <taxon>Bacillota</taxon>
        <taxon>Clostridia</taxon>
        <taxon>Peptostreptococcales</taxon>
        <taxon>Natronincolaceae</taxon>
        <taxon>Natronincola</taxon>
    </lineage>
</organism>
<dbReference type="GO" id="GO:0005886">
    <property type="term" value="C:plasma membrane"/>
    <property type="evidence" value="ECO:0007669"/>
    <property type="project" value="UniProtKB-SubCell"/>
</dbReference>
<evidence type="ECO:0000259" key="7">
    <source>
        <dbReference type="Pfam" id="PF03772"/>
    </source>
</evidence>
<keyword evidence="4 6" id="KW-1133">Transmembrane helix</keyword>
<keyword evidence="2" id="KW-1003">Cell membrane</keyword>
<evidence type="ECO:0000256" key="5">
    <source>
        <dbReference type="ARBA" id="ARBA00023136"/>
    </source>
</evidence>
<feature type="transmembrane region" description="Helical" evidence="6">
    <location>
        <begin position="425"/>
        <end position="447"/>
    </location>
</feature>
<accession>A0A1I0EAB8</accession>
<evidence type="ECO:0000256" key="4">
    <source>
        <dbReference type="ARBA" id="ARBA00022989"/>
    </source>
</evidence>
<dbReference type="OrthoDB" id="9761531at2"/>
<evidence type="ECO:0000313" key="8">
    <source>
        <dbReference type="EMBL" id="SET41984.1"/>
    </source>
</evidence>
<evidence type="ECO:0000256" key="3">
    <source>
        <dbReference type="ARBA" id="ARBA00022692"/>
    </source>
</evidence>
<evidence type="ECO:0000256" key="2">
    <source>
        <dbReference type="ARBA" id="ARBA00022475"/>
    </source>
</evidence>
<keyword evidence="9" id="KW-1185">Reference proteome</keyword>
<evidence type="ECO:0000256" key="1">
    <source>
        <dbReference type="ARBA" id="ARBA00004651"/>
    </source>
</evidence>
<dbReference type="Proteomes" id="UP000199568">
    <property type="component" value="Unassembled WGS sequence"/>
</dbReference>